<accession>A0A967EBF0</accession>
<protein>
    <submittedName>
        <fullName evidence="2">DUF3040 domain-containing protein</fullName>
    </submittedName>
</protein>
<keyword evidence="1" id="KW-1133">Transmembrane helix</keyword>
<name>A0A967EBF0_9MICO</name>
<sequence>MPLSEHEQRMLDEMEHALALEDPKFASQMRGQWADRHRGRLLLGAIGMLAGLGLVLGGVMSELIWLGVAGFVVMVAAAAWAFAPASRTTSLGTVQDDGTVLRATPRSRRAERTPGSFMQRLEARWERRRRDSLS</sequence>
<reference evidence="2" key="1">
    <citation type="submission" date="2020-03" db="EMBL/GenBank/DDBJ databases">
        <title>Draft sequencing of Calidifontibacter sp. DB0510.</title>
        <authorList>
            <person name="Kim D.-U."/>
        </authorList>
    </citation>
    <scope>NUCLEOTIDE SEQUENCE</scope>
    <source>
        <strain evidence="2">DB0510</strain>
    </source>
</reference>
<dbReference type="Pfam" id="PF11239">
    <property type="entry name" value="DUF3040"/>
    <property type="match status" value="1"/>
</dbReference>
<feature type="transmembrane region" description="Helical" evidence="1">
    <location>
        <begin position="39"/>
        <end position="57"/>
    </location>
</feature>
<dbReference type="Proteomes" id="UP000744769">
    <property type="component" value="Unassembled WGS sequence"/>
</dbReference>
<dbReference type="EMBL" id="JAAOIV010000011">
    <property type="protein sequence ID" value="NHN56869.1"/>
    <property type="molecule type" value="Genomic_DNA"/>
</dbReference>
<evidence type="ECO:0000313" key="2">
    <source>
        <dbReference type="EMBL" id="NHN56869.1"/>
    </source>
</evidence>
<dbReference type="RefSeq" id="WP_166197563.1">
    <property type="nucleotide sequence ID" value="NZ_JAAOIV010000011.1"/>
</dbReference>
<dbReference type="InterPro" id="IPR021401">
    <property type="entry name" value="DUF3040"/>
</dbReference>
<gene>
    <name evidence="2" type="ORF">G9U51_13915</name>
</gene>
<keyword evidence="3" id="KW-1185">Reference proteome</keyword>
<feature type="transmembrane region" description="Helical" evidence="1">
    <location>
        <begin position="63"/>
        <end position="83"/>
    </location>
</feature>
<evidence type="ECO:0000313" key="3">
    <source>
        <dbReference type="Proteomes" id="UP000744769"/>
    </source>
</evidence>
<organism evidence="2 3">
    <name type="scientific">Metallococcus carri</name>
    <dbReference type="NCBI Taxonomy" id="1656884"/>
    <lineage>
        <taxon>Bacteria</taxon>
        <taxon>Bacillati</taxon>
        <taxon>Actinomycetota</taxon>
        <taxon>Actinomycetes</taxon>
        <taxon>Micrococcales</taxon>
        <taxon>Dermacoccaceae</taxon>
        <taxon>Metallococcus</taxon>
    </lineage>
</organism>
<comment type="caution">
    <text evidence="2">The sequence shown here is derived from an EMBL/GenBank/DDBJ whole genome shotgun (WGS) entry which is preliminary data.</text>
</comment>
<proteinExistence type="predicted"/>
<dbReference type="AlphaFoldDB" id="A0A967EBF0"/>
<evidence type="ECO:0000256" key="1">
    <source>
        <dbReference type="SAM" id="Phobius"/>
    </source>
</evidence>
<keyword evidence="1" id="KW-0812">Transmembrane</keyword>
<keyword evidence="1" id="KW-0472">Membrane</keyword>